<evidence type="ECO:0000256" key="1">
    <source>
        <dbReference type="SAM" id="Phobius"/>
    </source>
</evidence>
<dbReference type="Proteomes" id="UP000501421">
    <property type="component" value="Chromosome"/>
</dbReference>
<proteinExistence type="predicted"/>
<keyword evidence="1" id="KW-0472">Membrane</keyword>
<feature type="transmembrane region" description="Helical" evidence="1">
    <location>
        <begin position="54"/>
        <end position="72"/>
    </location>
</feature>
<keyword evidence="3" id="KW-1185">Reference proteome</keyword>
<name>A0A679FJH7_9BACL</name>
<dbReference type="EMBL" id="AP022557">
    <property type="protein sequence ID" value="BBW95893.1"/>
    <property type="molecule type" value="Genomic_DNA"/>
</dbReference>
<gene>
    <name evidence="2" type="ORF">GsuE55_07260</name>
</gene>
<organism evidence="2 3">
    <name type="scientific">Geobacillus subterraneus</name>
    <dbReference type="NCBI Taxonomy" id="129338"/>
    <lineage>
        <taxon>Bacteria</taxon>
        <taxon>Bacillati</taxon>
        <taxon>Bacillota</taxon>
        <taxon>Bacilli</taxon>
        <taxon>Bacillales</taxon>
        <taxon>Anoxybacillaceae</taxon>
        <taxon>Geobacillus</taxon>
    </lineage>
</organism>
<sequence length="82" mass="9765">MGLPPTSPSQEYYIRSSTQIPMKKWFKKIEATDCFFAMLFLSWLNEIDFHNMTILRWITLVLVAAWVIMIVIKYKLKFEGDE</sequence>
<reference evidence="3" key="1">
    <citation type="journal article" date="2020" name="Microbiol. Resour. Announc.">
        <title>Complete Genome Sequence of Geobacillus sp. Strain E55-1, Isolated from Mine Geyser in Japan.</title>
        <authorList>
            <person name="Miyazaki K."/>
            <person name="Hase E."/>
            <person name="Tokito N."/>
        </authorList>
    </citation>
    <scope>NUCLEOTIDE SEQUENCE [LARGE SCALE GENOMIC DNA]</scope>
    <source>
        <strain evidence="3">E55-1</strain>
    </source>
</reference>
<protein>
    <submittedName>
        <fullName evidence="2">Uncharacterized protein</fullName>
    </submittedName>
</protein>
<evidence type="ECO:0000313" key="3">
    <source>
        <dbReference type="Proteomes" id="UP000501421"/>
    </source>
</evidence>
<accession>A0A679FJH7</accession>
<dbReference type="AlphaFoldDB" id="A0A679FJH7"/>
<keyword evidence="1" id="KW-0812">Transmembrane</keyword>
<evidence type="ECO:0000313" key="2">
    <source>
        <dbReference type="EMBL" id="BBW95893.1"/>
    </source>
</evidence>
<keyword evidence="1" id="KW-1133">Transmembrane helix</keyword>